<feature type="binding site" evidence="8">
    <location>
        <begin position="75"/>
        <end position="76"/>
    </location>
    <ligand>
        <name>beta-D-galactose</name>
        <dbReference type="ChEBI" id="CHEBI:27667"/>
    </ligand>
</feature>
<sequence>MDIFGQINGQDIPVYALRSTGGLTAKVIPWGARLISLRTPSRIGKMGEIILGHDRLQDYLDHPTYFGATCGRYANRIAGGRYGDVQLDINEAPNHLHGGSQGFDKAIWQVADHGPAHIRLTHLSPDGDMGYPGALSASVTYRFEGDEHLIIEMEARTTAPTVVNLVNHAYFNLKGAGDILDHQMMVSAEAYTPVGAGLIPTGALAPVEGTKYDFRQPTRIGDLAGDDGYDHNWCLTGAAPAVRILEPSSGRALELTTNEPGVQIYTCGMMPEATPGRAGAVYGKFAGLTLETQKYPDSPNNPAFPSAALNPGETYRHVMDFRFFTV</sequence>
<dbReference type="GO" id="GO:0033499">
    <property type="term" value="P:galactose catabolic process via UDP-galactose, Leloir pathway"/>
    <property type="evidence" value="ECO:0007669"/>
    <property type="project" value="TreeGrafter"/>
</dbReference>
<dbReference type="RefSeq" id="WP_168773067.1">
    <property type="nucleotide sequence ID" value="NZ_JAABNR010000001.1"/>
</dbReference>
<organism evidence="9 10">
    <name type="scientific">Stagnihabitans tardus</name>
    <dbReference type="NCBI Taxonomy" id="2699202"/>
    <lineage>
        <taxon>Bacteria</taxon>
        <taxon>Pseudomonadati</taxon>
        <taxon>Pseudomonadota</taxon>
        <taxon>Alphaproteobacteria</taxon>
        <taxon>Rhodobacterales</taxon>
        <taxon>Paracoccaceae</taxon>
        <taxon>Stagnihabitans</taxon>
    </lineage>
</organism>
<dbReference type="InterPro" id="IPR008183">
    <property type="entry name" value="Aldose_1/G6P_1-epimerase"/>
</dbReference>
<dbReference type="EMBL" id="JAABNR010000001">
    <property type="protein sequence ID" value="NBZ86277.1"/>
    <property type="molecule type" value="Genomic_DNA"/>
</dbReference>
<dbReference type="PIRSF" id="PIRSF005096">
    <property type="entry name" value="GALM"/>
    <property type="match status" value="1"/>
</dbReference>
<keyword evidence="10" id="KW-1185">Reference proteome</keyword>
<comment type="caution">
    <text evidence="9">The sequence shown here is derived from an EMBL/GenBank/DDBJ whole genome shotgun (WGS) entry which is preliminary data.</text>
</comment>
<gene>
    <name evidence="9" type="ORF">GV832_01685</name>
</gene>
<evidence type="ECO:0000256" key="2">
    <source>
        <dbReference type="ARBA" id="ARBA00006206"/>
    </source>
</evidence>
<evidence type="ECO:0000256" key="5">
    <source>
        <dbReference type="PIRNR" id="PIRNR005096"/>
    </source>
</evidence>
<protein>
    <recommendedName>
        <fullName evidence="5">Aldose 1-epimerase</fullName>
        <ecNumber evidence="5">5.1.3.3</ecNumber>
    </recommendedName>
</protein>
<dbReference type="InterPro" id="IPR015443">
    <property type="entry name" value="Aldose_1-epimerase"/>
</dbReference>
<dbReference type="InterPro" id="IPR011013">
    <property type="entry name" value="Gal_mutarotase_sf_dom"/>
</dbReference>
<feature type="binding site" evidence="7">
    <location>
        <position position="230"/>
    </location>
    <ligand>
        <name>beta-D-galactose</name>
        <dbReference type="ChEBI" id="CHEBI:27667"/>
    </ligand>
</feature>
<evidence type="ECO:0000256" key="1">
    <source>
        <dbReference type="ARBA" id="ARBA00005028"/>
    </source>
</evidence>
<dbReference type="GO" id="GO:0030246">
    <property type="term" value="F:carbohydrate binding"/>
    <property type="evidence" value="ECO:0007669"/>
    <property type="project" value="InterPro"/>
</dbReference>
<evidence type="ECO:0000313" key="10">
    <source>
        <dbReference type="Proteomes" id="UP001193501"/>
    </source>
</evidence>
<name>A0AAE4Y5T3_9RHOB</name>
<dbReference type="CDD" id="cd09019">
    <property type="entry name" value="galactose_mutarotase_like"/>
    <property type="match status" value="1"/>
</dbReference>
<keyword evidence="3 5" id="KW-0413">Isomerase</keyword>
<dbReference type="GO" id="GO:0004034">
    <property type="term" value="F:aldose 1-epimerase activity"/>
    <property type="evidence" value="ECO:0007669"/>
    <property type="project" value="UniProtKB-EC"/>
</dbReference>
<comment type="similarity">
    <text evidence="2 5">Belongs to the aldose epimerase family.</text>
</comment>
<dbReference type="PANTHER" id="PTHR10091">
    <property type="entry name" value="ALDOSE-1-EPIMERASE"/>
    <property type="match status" value="1"/>
</dbReference>
<dbReference type="NCBIfam" id="NF008277">
    <property type="entry name" value="PRK11055.1"/>
    <property type="match status" value="1"/>
</dbReference>
<evidence type="ECO:0000256" key="8">
    <source>
        <dbReference type="PIRSR" id="PIRSR005096-3"/>
    </source>
</evidence>
<feature type="active site" description="Proton acceptor" evidence="6">
    <location>
        <position position="291"/>
    </location>
</feature>
<dbReference type="SUPFAM" id="SSF74650">
    <property type="entry name" value="Galactose mutarotase-like"/>
    <property type="match status" value="1"/>
</dbReference>
<feature type="active site" description="Proton donor" evidence="6">
    <location>
        <position position="168"/>
    </location>
</feature>
<dbReference type="EC" id="5.1.3.3" evidence="5"/>
<dbReference type="AlphaFoldDB" id="A0AAE4Y5T3"/>
<evidence type="ECO:0000256" key="4">
    <source>
        <dbReference type="ARBA" id="ARBA00023277"/>
    </source>
</evidence>
<dbReference type="Gene3D" id="2.70.98.10">
    <property type="match status" value="1"/>
</dbReference>
<evidence type="ECO:0000256" key="3">
    <source>
        <dbReference type="ARBA" id="ARBA00023235"/>
    </source>
</evidence>
<proteinExistence type="inferred from homology"/>
<dbReference type="PANTHER" id="PTHR10091:SF49">
    <property type="entry name" value="ALDOSE 1-EPIMERASE"/>
    <property type="match status" value="1"/>
</dbReference>
<accession>A0AAE4Y5T3</accession>
<evidence type="ECO:0000256" key="7">
    <source>
        <dbReference type="PIRSR" id="PIRSR005096-2"/>
    </source>
</evidence>
<dbReference type="Pfam" id="PF01263">
    <property type="entry name" value="Aldose_epim"/>
    <property type="match status" value="1"/>
</dbReference>
<dbReference type="GO" id="GO:0006006">
    <property type="term" value="P:glucose metabolic process"/>
    <property type="evidence" value="ECO:0007669"/>
    <property type="project" value="TreeGrafter"/>
</dbReference>
<feature type="binding site" evidence="8">
    <location>
        <begin position="168"/>
        <end position="170"/>
    </location>
    <ligand>
        <name>beta-D-galactose</name>
        <dbReference type="ChEBI" id="CHEBI:27667"/>
    </ligand>
</feature>
<dbReference type="InterPro" id="IPR047215">
    <property type="entry name" value="Galactose_mutarotase-like"/>
</dbReference>
<dbReference type="Proteomes" id="UP001193501">
    <property type="component" value="Unassembled WGS sequence"/>
</dbReference>
<reference evidence="9" key="1">
    <citation type="submission" date="2020-01" db="EMBL/GenBank/DDBJ databases">
        <authorList>
            <person name="Chen W.-M."/>
        </authorList>
    </citation>
    <scope>NUCLEOTIDE SEQUENCE</scope>
    <source>
        <strain evidence="9">CYK-10</strain>
    </source>
</reference>
<evidence type="ECO:0000256" key="6">
    <source>
        <dbReference type="PIRSR" id="PIRSR005096-1"/>
    </source>
</evidence>
<comment type="catalytic activity">
    <reaction evidence="5">
        <text>alpha-D-glucose = beta-D-glucose</text>
        <dbReference type="Rhea" id="RHEA:10264"/>
        <dbReference type="ChEBI" id="CHEBI:15903"/>
        <dbReference type="ChEBI" id="CHEBI:17925"/>
        <dbReference type="EC" id="5.1.3.3"/>
    </reaction>
</comment>
<keyword evidence="4 5" id="KW-0119">Carbohydrate metabolism</keyword>
<comment type="pathway">
    <text evidence="1 5">Carbohydrate metabolism; hexose metabolism.</text>
</comment>
<evidence type="ECO:0000313" key="9">
    <source>
        <dbReference type="EMBL" id="NBZ86277.1"/>
    </source>
</evidence>
<dbReference type="InterPro" id="IPR014718">
    <property type="entry name" value="GH-type_carb-bd"/>
</dbReference>